<comment type="pathway">
    <text evidence="6">Carbohydrate metabolism; D-ribose degradation; D-ribose 5-phosphate from beta-D-ribopyranose: step 1/2.</text>
</comment>
<proteinExistence type="inferred from homology"/>
<reference evidence="7 8" key="1">
    <citation type="submission" date="2016-09" db="EMBL/GenBank/DDBJ databases">
        <authorList>
            <person name="Inglin R.C."/>
        </authorList>
    </citation>
    <scope>NUCLEOTIDE SEQUENCE [LARGE SCALE GENOMIC DNA]</scope>
    <source>
        <strain evidence="7 8">RI-517</strain>
    </source>
</reference>
<evidence type="ECO:0000256" key="4">
    <source>
        <dbReference type="ARBA" id="ARBA00023235"/>
    </source>
</evidence>
<dbReference type="FunFam" id="3.40.1650.10:FF:000004">
    <property type="entry name" value="D-ribose pyranase"/>
    <property type="match status" value="1"/>
</dbReference>
<feature type="binding site" evidence="6">
    <location>
        <position position="28"/>
    </location>
    <ligand>
        <name>substrate</name>
    </ligand>
</feature>
<protein>
    <recommendedName>
        <fullName evidence="2 6">D-ribose pyranase</fullName>
        <ecNumber evidence="2 6">5.4.99.62</ecNumber>
    </recommendedName>
</protein>
<keyword evidence="5 6" id="KW-0119">Carbohydrate metabolism</keyword>
<dbReference type="PANTHER" id="PTHR37831">
    <property type="entry name" value="D-RIBOSE PYRANASE"/>
    <property type="match status" value="1"/>
</dbReference>
<feature type="active site" description="Proton donor" evidence="6">
    <location>
        <position position="20"/>
    </location>
</feature>
<dbReference type="InterPro" id="IPR023064">
    <property type="entry name" value="D-ribose_pyranase"/>
</dbReference>
<evidence type="ECO:0000313" key="7">
    <source>
        <dbReference type="EMBL" id="PKX77336.1"/>
    </source>
</evidence>
<comment type="catalytic activity">
    <reaction evidence="1 6">
        <text>beta-D-ribopyranose = beta-D-ribofuranose</text>
        <dbReference type="Rhea" id="RHEA:25432"/>
        <dbReference type="ChEBI" id="CHEBI:27476"/>
        <dbReference type="ChEBI" id="CHEBI:47002"/>
        <dbReference type="EC" id="5.4.99.62"/>
    </reaction>
</comment>
<evidence type="ECO:0000256" key="5">
    <source>
        <dbReference type="ARBA" id="ARBA00023277"/>
    </source>
</evidence>
<evidence type="ECO:0000256" key="1">
    <source>
        <dbReference type="ARBA" id="ARBA00000223"/>
    </source>
</evidence>
<dbReference type="PANTHER" id="PTHR37831:SF1">
    <property type="entry name" value="D-RIBOSE PYRANASE"/>
    <property type="match status" value="1"/>
</dbReference>
<dbReference type="Proteomes" id="UP000234349">
    <property type="component" value="Unassembled WGS sequence"/>
</dbReference>
<keyword evidence="3 6" id="KW-0963">Cytoplasm</keyword>
<evidence type="ECO:0000256" key="3">
    <source>
        <dbReference type="ARBA" id="ARBA00022490"/>
    </source>
</evidence>
<accession>A0AAX0V9S6</accession>
<dbReference type="EC" id="5.4.99.62" evidence="2 6"/>
<dbReference type="Pfam" id="PF05025">
    <property type="entry name" value="RbsD_FucU"/>
    <property type="match status" value="1"/>
</dbReference>
<dbReference type="InterPro" id="IPR023750">
    <property type="entry name" value="RbsD-like_sf"/>
</dbReference>
<dbReference type="AlphaFoldDB" id="A0AAX0V9S6"/>
<feature type="binding site" evidence="6">
    <location>
        <position position="98"/>
    </location>
    <ligand>
        <name>substrate</name>
    </ligand>
</feature>
<dbReference type="SUPFAM" id="SSF102546">
    <property type="entry name" value="RbsD-like"/>
    <property type="match status" value="1"/>
</dbReference>
<feature type="binding site" evidence="6">
    <location>
        <begin position="120"/>
        <end position="122"/>
    </location>
    <ligand>
        <name>substrate</name>
    </ligand>
</feature>
<dbReference type="RefSeq" id="WP_056948663.1">
    <property type="nucleotide sequence ID" value="NZ_AP017931.1"/>
</dbReference>
<comment type="subunit">
    <text evidence="6">Homodecamer.</text>
</comment>
<comment type="caution">
    <text evidence="7">The sequence shown here is derived from an EMBL/GenBank/DDBJ whole genome shotgun (WGS) entry which is preliminary data.</text>
</comment>
<dbReference type="InterPro" id="IPR007721">
    <property type="entry name" value="RbsD_FucU"/>
</dbReference>
<dbReference type="EMBL" id="MKGH01000033">
    <property type="protein sequence ID" value="PKX77336.1"/>
    <property type="molecule type" value="Genomic_DNA"/>
</dbReference>
<keyword evidence="4 6" id="KW-0413">Isomerase</keyword>
<evidence type="ECO:0000313" key="8">
    <source>
        <dbReference type="Proteomes" id="UP000234349"/>
    </source>
</evidence>
<organism evidence="7 8">
    <name type="scientific">Latilactobacillus sakei</name>
    <name type="common">Lactobacillus sakei</name>
    <dbReference type="NCBI Taxonomy" id="1599"/>
    <lineage>
        <taxon>Bacteria</taxon>
        <taxon>Bacillati</taxon>
        <taxon>Bacillota</taxon>
        <taxon>Bacilli</taxon>
        <taxon>Lactobacillales</taxon>
        <taxon>Lactobacillaceae</taxon>
        <taxon>Latilactobacillus</taxon>
    </lineage>
</organism>
<dbReference type="GO" id="GO:0016872">
    <property type="term" value="F:intramolecular lyase activity"/>
    <property type="evidence" value="ECO:0007669"/>
    <property type="project" value="UniProtKB-UniRule"/>
</dbReference>
<dbReference type="GO" id="GO:0005829">
    <property type="term" value="C:cytosol"/>
    <property type="evidence" value="ECO:0007669"/>
    <property type="project" value="TreeGrafter"/>
</dbReference>
<dbReference type="NCBIfam" id="NF008761">
    <property type="entry name" value="PRK11797.1"/>
    <property type="match status" value="1"/>
</dbReference>
<dbReference type="HAMAP" id="MF_01661">
    <property type="entry name" value="D_rib_pyranase"/>
    <property type="match status" value="1"/>
</dbReference>
<comment type="function">
    <text evidence="6">Catalyzes the interconversion of beta-pyran and beta-furan forms of D-ribose.</text>
</comment>
<sequence>MRKTKVINTQISSVISDMGHFDTLSIGDAGMPVPAGTKKIDVAIENGVPSFIQVLTNILSELEVQKVYLANEIKTANPEQLEAIKALIGETPIEFINHSQMKQDLNKAKAFVRTGEMTPYSNIILESGVVF</sequence>
<dbReference type="Gene3D" id="3.40.1650.10">
    <property type="entry name" value="RbsD-like domain"/>
    <property type="match status" value="1"/>
</dbReference>
<comment type="similarity">
    <text evidence="6">Belongs to the RbsD / FucU family. RbsD subfamily.</text>
</comment>
<comment type="subcellular location">
    <subcellularLocation>
        <location evidence="6">Cytoplasm</location>
    </subcellularLocation>
</comment>
<evidence type="ECO:0000256" key="6">
    <source>
        <dbReference type="HAMAP-Rule" id="MF_01661"/>
    </source>
</evidence>
<evidence type="ECO:0000256" key="2">
    <source>
        <dbReference type="ARBA" id="ARBA00012862"/>
    </source>
</evidence>
<dbReference type="GO" id="GO:0019303">
    <property type="term" value="P:D-ribose catabolic process"/>
    <property type="evidence" value="ECO:0007669"/>
    <property type="project" value="UniProtKB-UniRule"/>
</dbReference>
<dbReference type="GO" id="GO:0048029">
    <property type="term" value="F:monosaccharide binding"/>
    <property type="evidence" value="ECO:0007669"/>
    <property type="project" value="InterPro"/>
</dbReference>
<dbReference type="GO" id="GO:0062193">
    <property type="term" value="F:D-ribose pyranase activity"/>
    <property type="evidence" value="ECO:0007669"/>
    <property type="project" value="UniProtKB-EC"/>
</dbReference>
<name>A0AAX0V9S6_LATSK</name>
<gene>
    <name evidence="6" type="primary">rbsD</name>
    <name evidence="7" type="ORF">CUR37_06940</name>
</gene>